<evidence type="ECO:0000313" key="1">
    <source>
        <dbReference type="EMBL" id="SDD21751.1"/>
    </source>
</evidence>
<sequence>MTDSNAHSTNAENTDATEPTAEVIGAGAGNTTEKDPEDWVTGEEPMTGAQRSYLDTLAREAGETLPADLTKAQASEHIDRLQAATGRGQES</sequence>
<dbReference type="STRING" id="1045774.SAMN05421872_106330"/>
<dbReference type="Pfam" id="PF11272">
    <property type="entry name" value="DUF3072"/>
    <property type="match status" value="1"/>
</dbReference>
<keyword evidence="2" id="KW-1185">Reference proteome</keyword>
<gene>
    <name evidence="1" type="ORF">SAMN05421872_106330</name>
</gene>
<organism evidence="1 2">
    <name type="scientific">Nocardioides lianchengensis</name>
    <dbReference type="NCBI Taxonomy" id="1045774"/>
    <lineage>
        <taxon>Bacteria</taxon>
        <taxon>Bacillati</taxon>
        <taxon>Actinomycetota</taxon>
        <taxon>Actinomycetes</taxon>
        <taxon>Propionibacteriales</taxon>
        <taxon>Nocardioidaceae</taxon>
        <taxon>Nocardioides</taxon>
    </lineage>
</organism>
<reference evidence="1 2" key="1">
    <citation type="submission" date="2016-10" db="EMBL/GenBank/DDBJ databases">
        <authorList>
            <person name="de Groot N.N."/>
        </authorList>
    </citation>
    <scope>NUCLEOTIDE SEQUENCE [LARGE SCALE GENOMIC DNA]</scope>
    <source>
        <strain evidence="1 2">CGMCC 4.6858</strain>
    </source>
</reference>
<dbReference type="AlphaFoldDB" id="A0A1G6SYF1"/>
<protein>
    <recommendedName>
        <fullName evidence="3">DUF3072 domain-containing protein</fullName>
    </recommendedName>
</protein>
<proteinExistence type="predicted"/>
<dbReference type="InterPro" id="IPR021425">
    <property type="entry name" value="DUF3072"/>
</dbReference>
<evidence type="ECO:0008006" key="3">
    <source>
        <dbReference type="Google" id="ProtNLM"/>
    </source>
</evidence>
<dbReference type="OrthoDB" id="9811751at2"/>
<name>A0A1G6SYF1_9ACTN</name>
<evidence type="ECO:0000313" key="2">
    <source>
        <dbReference type="Proteomes" id="UP000199034"/>
    </source>
</evidence>
<accession>A0A1G6SYF1</accession>
<dbReference type="EMBL" id="FMZM01000006">
    <property type="protein sequence ID" value="SDD21751.1"/>
    <property type="molecule type" value="Genomic_DNA"/>
</dbReference>
<dbReference type="Proteomes" id="UP000199034">
    <property type="component" value="Unassembled WGS sequence"/>
</dbReference>
<dbReference type="RefSeq" id="WP_090856555.1">
    <property type="nucleotide sequence ID" value="NZ_FMZM01000006.1"/>
</dbReference>